<protein>
    <submittedName>
        <fullName evidence="1">Uncharacterized protein</fullName>
    </submittedName>
</protein>
<gene>
    <name evidence="1" type="ORF">ESCAB7627_3354</name>
</gene>
<accession>A0ABC9NMI5</accession>
<sequence length="39" mass="4694">MPTKYKTLLANEYLLTFQEKKHGLMEVIKHKKILLIYSE</sequence>
<dbReference type="AlphaFoldDB" id="A0ABC9NMI5"/>
<organism evidence="1 2">
    <name type="scientific">Escherichia albertii (strain TW07627)</name>
    <dbReference type="NCBI Taxonomy" id="502347"/>
    <lineage>
        <taxon>Bacteria</taxon>
        <taxon>Pseudomonadati</taxon>
        <taxon>Pseudomonadota</taxon>
        <taxon>Gammaproteobacteria</taxon>
        <taxon>Enterobacterales</taxon>
        <taxon>Enterobacteriaceae</taxon>
        <taxon>Escherichia</taxon>
    </lineage>
</organism>
<proteinExistence type="predicted"/>
<dbReference type="EMBL" id="ABKX01000006">
    <property type="protein sequence ID" value="EDS91408.1"/>
    <property type="molecule type" value="Genomic_DNA"/>
</dbReference>
<name>A0ABC9NMI5_ESCAT</name>
<evidence type="ECO:0000313" key="2">
    <source>
        <dbReference type="Proteomes" id="UP000003042"/>
    </source>
</evidence>
<evidence type="ECO:0000313" key="1">
    <source>
        <dbReference type="EMBL" id="EDS91408.1"/>
    </source>
</evidence>
<dbReference type="Proteomes" id="UP000003042">
    <property type="component" value="Unassembled WGS sequence"/>
</dbReference>
<comment type="caution">
    <text evidence="1">The sequence shown here is derived from an EMBL/GenBank/DDBJ whole genome shotgun (WGS) entry which is preliminary data.</text>
</comment>
<reference evidence="1 2" key="1">
    <citation type="submission" date="2008-02" db="EMBL/GenBank/DDBJ databases">
        <title>Annotation of Escherichia albertii TW07627.</title>
        <authorList>
            <person name="Sutton G."/>
            <person name="Whittam T.S."/>
            <person name="Sebastian Y."/>
        </authorList>
    </citation>
    <scope>NUCLEOTIDE SEQUENCE [LARGE SCALE GENOMIC DNA]</scope>
    <source>
        <strain evidence="1 2">TW07627</strain>
    </source>
</reference>